<dbReference type="STRING" id="1849047.A0A3D8QGB2"/>
<dbReference type="PIRSF" id="PIRSF037299">
    <property type="entry name" value="Glycosidase_CRH1_prd"/>
    <property type="match status" value="1"/>
</dbReference>
<keyword evidence="5" id="KW-0808">Transferase</keyword>
<gene>
    <name evidence="20" type="ORF">BP6252_12160</name>
</gene>
<dbReference type="GO" id="GO:0005975">
    <property type="term" value="P:carbohydrate metabolic process"/>
    <property type="evidence" value="ECO:0007669"/>
    <property type="project" value="InterPro"/>
</dbReference>
<dbReference type="EMBL" id="PDLM01000015">
    <property type="protein sequence ID" value="RDW60777.1"/>
    <property type="molecule type" value="Genomic_DNA"/>
</dbReference>
<evidence type="ECO:0000259" key="19">
    <source>
        <dbReference type="PROSITE" id="PS51762"/>
    </source>
</evidence>
<dbReference type="PANTHER" id="PTHR10963">
    <property type="entry name" value="GLYCOSYL HYDROLASE-RELATED"/>
    <property type="match status" value="1"/>
</dbReference>
<keyword evidence="8 14" id="KW-0472">Membrane</keyword>
<evidence type="ECO:0000256" key="18">
    <source>
        <dbReference type="SAM" id="SignalP"/>
    </source>
</evidence>
<evidence type="ECO:0000256" key="5">
    <source>
        <dbReference type="ARBA" id="ARBA00022679"/>
    </source>
</evidence>
<dbReference type="InterPro" id="IPR017168">
    <property type="entry name" value="CHR-like"/>
</dbReference>
<evidence type="ECO:0000256" key="16">
    <source>
        <dbReference type="PIRSR" id="PIRSR037299-2"/>
    </source>
</evidence>
<evidence type="ECO:0000256" key="17">
    <source>
        <dbReference type="SAM" id="MobiDB-lite"/>
    </source>
</evidence>
<protein>
    <recommendedName>
        <fullName evidence="14">Crh-like protein</fullName>
        <ecNumber evidence="14">3.2.-.-</ecNumber>
    </recommendedName>
</protein>
<keyword evidence="21" id="KW-1185">Reference proteome</keyword>
<dbReference type="GO" id="GO:0030246">
    <property type="term" value="F:carbohydrate binding"/>
    <property type="evidence" value="ECO:0007669"/>
    <property type="project" value="UniProtKB-KW"/>
</dbReference>
<evidence type="ECO:0000256" key="4">
    <source>
        <dbReference type="ARBA" id="ARBA00022676"/>
    </source>
</evidence>
<feature type="disulfide bond" evidence="16">
    <location>
        <begin position="27"/>
        <end position="35"/>
    </location>
</feature>
<dbReference type="PROSITE" id="PS51762">
    <property type="entry name" value="GH16_2"/>
    <property type="match status" value="1"/>
</dbReference>
<dbReference type="AlphaFoldDB" id="A0A3D8QGB2"/>
<dbReference type="EC" id="3.2.-.-" evidence="14"/>
<keyword evidence="4" id="KW-0328">Glycosyltransferase</keyword>
<evidence type="ECO:0000256" key="12">
    <source>
        <dbReference type="ARBA" id="ARBA00023316"/>
    </source>
</evidence>
<dbReference type="OrthoDB" id="4781at2759"/>
<dbReference type="GO" id="GO:0016757">
    <property type="term" value="F:glycosyltransferase activity"/>
    <property type="evidence" value="ECO:0007669"/>
    <property type="project" value="UniProtKB-KW"/>
</dbReference>
<evidence type="ECO:0000256" key="14">
    <source>
        <dbReference type="PIRNR" id="PIRNR037299"/>
    </source>
</evidence>
<evidence type="ECO:0000256" key="2">
    <source>
        <dbReference type="ARBA" id="ARBA00004589"/>
    </source>
</evidence>
<evidence type="ECO:0000256" key="10">
    <source>
        <dbReference type="ARBA" id="ARBA00023288"/>
    </source>
</evidence>
<dbReference type="CDD" id="cd02183">
    <property type="entry name" value="GH16_fungal_CRH1_transglycosylase"/>
    <property type="match status" value="1"/>
</dbReference>
<comment type="caution">
    <text evidence="20">The sequence shown here is derived from an EMBL/GenBank/DDBJ whole genome shotgun (WGS) entry which is preliminary data.</text>
</comment>
<dbReference type="Pfam" id="PF00722">
    <property type="entry name" value="Glyco_hydro_16"/>
    <property type="match status" value="1"/>
</dbReference>
<feature type="region of interest" description="Disordered" evidence="17">
    <location>
        <begin position="271"/>
        <end position="323"/>
    </location>
</feature>
<organism evidence="20 21">
    <name type="scientific">Coleophoma cylindrospora</name>
    <dbReference type="NCBI Taxonomy" id="1849047"/>
    <lineage>
        <taxon>Eukaryota</taxon>
        <taxon>Fungi</taxon>
        <taxon>Dikarya</taxon>
        <taxon>Ascomycota</taxon>
        <taxon>Pezizomycotina</taxon>
        <taxon>Leotiomycetes</taxon>
        <taxon>Helotiales</taxon>
        <taxon>Dermateaceae</taxon>
        <taxon>Coleophoma</taxon>
    </lineage>
</organism>
<evidence type="ECO:0000256" key="9">
    <source>
        <dbReference type="ARBA" id="ARBA00023180"/>
    </source>
</evidence>
<dbReference type="GO" id="GO:0031505">
    <property type="term" value="P:fungal-type cell wall organization"/>
    <property type="evidence" value="ECO:0007669"/>
    <property type="project" value="TreeGrafter"/>
</dbReference>
<comment type="catalytic activity">
    <reaction evidence="1">
        <text>Random endo-hydrolysis of N-acetyl-beta-D-glucosaminide (1-&gt;4)-beta-linkages in chitin and chitodextrins.</text>
        <dbReference type="EC" id="3.2.1.14"/>
    </reaction>
</comment>
<accession>A0A3D8QGB2</accession>
<reference evidence="20 21" key="1">
    <citation type="journal article" date="2018" name="IMA Fungus">
        <title>IMA Genome-F 9: Draft genome sequence of Annulohypoxylon stygium, Aspergillus mulundensis, Berkeleyomyces basicola (syn. Thielaviopsis basicola), Ceratocystis smalleyi, two Cercospora beticola strains, Coleophoma cylindrospora, Fusarium fracticaudum, Phialophora cf. hyalina, and Morchella septimelata.</title>
        <authorList>
            <person name="Wingfield B.D."/>
            <person name="Bills G.F."/>
            <person name="Dong Y."/>
            <person name="Huang W."/>
            <person name="Nel W.J."/>
            <person name="Swalarsk-Parry B.S."/>
            <person name="Vaghefi N."/>
            <person name="Wilken P.M."/>
            <person name="An Z."/>
            <person name="de Beer Z.W."/>
            <person name="De Vos L."/>
            <person name="Chen L."/>
            <person name="Duong T.A."/>
            <person name="Gao Y."/>
            <person name="Hammerbacher A."/>
            <person name="Kikkert J.R."/>
            <person name="Li Y."/>
            <person name="Li H."/>
            <person name="Li K."/>
            <person name="Li Q."/>
            <person name="Liu X."/>
            <person name="Ma X."/>
            <person name="Naidoo K."/>
            <person name="Pethybridge S.J."/>
            <person name="Sun J."/>
            <person name="Steenkamp E.T."/>
            <person name="van der Nest M.A."/>
            <person name="van Wyk S."/>
            <person name="Wingfield M.J."/>
            <person name="Xiong C."/>
            <person name="Yue Q."/>
            <person name="Zhang X."/>
        </authorList>
    </citation>
    <scope>NUCLEOTIDE SEQUENCE [LARGE SCALE GENOMIC DNA]</scope>
    <source>
        <strain evidence="20 21">BP6252</strain>
    </source>
</reference>
<dbReference type="InterPro" id="IPR050546">
    <property type="entry name" value="Glycosyl_Hydrlase_16"/>
</dbReference>
<evidence type="ECO:0000256" key="11">
    <source>
        <dbReference type="ARBA" id="ARBA00023295"/>
    </source>
</evidence>
<keyword evidence="12" id="KW-0961">Cell wall biogenesis/degradation</keyword>
<keyword evidence="9" id="KW-0325">Glycoprotein</keyword>
<dbReference type="Proteomes" id="UP000256645">
    <property type="component" value="Unassembled WGS sequence"/>
</dbReference>
<feature type="active site" description="Nucleophile" evidence="15">
    <location>
        <position position="121"/>
    </location>
</feature>
<evidence type="ECO:0000313" key="21">
    <source>
        <dbReference type="Proteomes" id="UP000256645"/>
    </source>
</evidence>
<comment type="subcellular location">
    <subcellularLocation>
        <location evidence="2">Membrane</location>
        <topology evidence="2">Lipid-anchor</topology>
        <topology evidence="2">GPI-anchor</topology>
    </subcellularLocation>
</comment>
<evidence type="ECO:0000256" key="1">
    <source>
        <dbReference type="ARBA" id="ARBA00000822"/>
    </source>
</evidence>
<name>A0A3D8QGB2_9HELO</name>
<evidence type="ECO:0000256" key="13">
    <source>
        <dbReference type="ARBA" id="ARBA00038074"/>
    </source>
</evidence>
<evidence type="ECO:0000256" key="15">
    <source>
        <dbReference type="PIRSR" id="PIRSR037299-1"/>
    </source>
</evidence>
<comment type="similarity">
    <text evidence="13">Belongs to the glycosyl hydrolase 16 family. CRH1 subfamily.</text>
</comment>
<proteinExistence type="inferred from homology"/>
<dbReference type="PANTHER" id="PTHR10963:SF27">
    <property type="entry name" value="GLYCOSIDASE-RELATED"/>
    <property type="match status" value="1"/>
</dbReference>
<keyword evidence="20" id="KW-0430">Lectin</keyword>
<evidence type="ECO:0000313" key="20">
    <source>
        <dbReference type="EMBL" id="RDW60777.1"/>
    </source>
</evidence>
<evidence type="ECO:0000256" key="7">
    <source>
        <dbReference type="ARBA" id="ARBA00022801"/>
    </source>
</evidence>
<dbReference type="GO" id="GO:0008843">
    <property type="term" value="F:endochitinase activity"/>
    <property type="evidence" value="ECO:0007669"/>
    <property type="project" value="UniProtKB-EC"/>
</dbReference>
<keyword evidence="16" id="KW-1015">Disulfide bond</keyword>
<evidence type="ECO:0000256" key="3">
    <source>
        <dbReference type="ARBA" id="ARBA00022622"/>
    </source>
</evidence>
<keyword evidence="3" id="KW-0336">GPI-anchor</keyword>
<evidence type="ECO:0000256" key="6">
    <source>
        <dbReference type="ARBA" id="ARBA00022729"/>
    </source>
</evidence>
<feature type="active site" description="Proton donor" evidence="15">
    <location>
        <position position="125"/>
    </location>
</feature>
<feature type="chain" id="PRO_5017806667" description="Crh-like protein" evidence="18">
    <location>
        <begin position="22"/>
        <end position="351"/>
    </location>
</feature>
<dbReference type="GO" id="GO:0098552">
    <property type="term" value="C:side of membrane"/>
    <property type="evidence" value="ECO:0007669"/>
    <property type="project" value="UniProtKB-KW"/>
</dbReference>
<feature type="domain" description="GH16" evidence="19">
    <location>
        <begin position="23"/>
        <end position="232"/>
    </location>
</feature>
<feature type="signal peptide" evidence="18">
    <location>
        <begin position="1"/>
        <end position="21"/>
    </location>
</feature>
<dbReference type="SUPFAM" id="SSF49899">
    <property type="entry name" value="Concanavalin A-like lectins/glucanases"/>
    <property type="match status" value="1"/>
</dbReference>
<keyword evidence="10" id="KW-0449">Lipoprotein</keyword>
<keyword evidence="7 14" id="KW-0378">Hydrolase</keyword>
<keyword evidence="6 18" id="KW-0732">Signal</keyword>
<dbReference type="Gene3D" id="2.60.120.200">
    <property type="match status" value="1"/>
</dbReference>
<dbReference type="InterPro" id="IPR013320">
    <property type="entry name" value="ConA-like_dom_sf"/>
</dbReference>
<keyword evidence="11" id="KW-0326">Glycosidase</keyword>
<dbReference type="InterPro" id="IPR000757">
    <property type="entry name" value="Beta-glucanase-like"/>
</dbReference>
<dbReference type="GO" id="GO:0009277">
    <property type="term" value="C:fungal-type cell wall"/>
    <property type="evidence" value="ECO:0007669"/>
    <property type="project" value="TreeGrafter"/>
</dbReference>
<sequence length="351" mass="37095">MVSRFIQLATVALTVFQAVKGQTSTSCNPTENSTCPSDAALGKTVTIDFTQGNSSYFTEESGTTVTYGDNGAEFILESDGLAKTVVSTKYIMFGRVNVTMKAAPGTGVISCLVMESDDLDEIDWEWLGGNTTVVESNYFGKGNTTSYNRAIYHAVNDPQDEWHMYTIDWTSARTNWYIDSVLVRTLLYADALDGANYPQTPMNIKLGIWDGGAADESTGTVEWAGGYTDLTNAPFTMYVKNMTIEDYTTGGDTYTYSDESGSYTSIVVSNSTDGSSATVTSASGDTDSSSSSNGTSSSSSSSTSSTSSTSSSSSSGASTTSSTSDAMQANFAQGRKLALTLAGLGIGMFFI</sequence>
<evidence type="ECO:0000256" key="8">
    <source>
        <dbReference type="ARBA" id="ARBA00023136"/>
    </source>
</evidence>